<accession>A0A151GSS8</accession>
<gene>
    <name evidence="2" type="ORF">DCS_01196</name>
</gene>
<organism evidence="2 3">
    <name type="scientific">Drechmeria coniospora</name>
    <name type="common">Nematophagous fungus</name>
    <name type="synonym">Meria coniospora</name>
    <dbReference type="NCBI Taxonomy" id="98403"/>
    <lineage>
        <taxon>Eukaryota</taxon>
        <taxon>Fungi</taxon>
        <taxon>Dikarya</taxon>
        <taxon>Ascomycota</taxon>
        <taxon>Pezizomycotina</taxon>
        <taxon>Sordariomycetes</taxon>
        <taxon>Hypocreomycetidae</taxon>
        <taxon>Hypocreales</taxon>
        <taxon>Ophiocordycipitaceae</taxon>
        <taxon>Drechmeria</taxon>
    </lineage>
</organism>
<feature type="chain" id="PRO_5007580884" evidence="1">
    <location>
        <begin position="20"/>
        <end position="104"/>
    </location>
</feature>
<reference evidence="2 3" key="1">
    <citation type="journal article" date="2016" name="Sci. Rep.">
        <title>Insights into Adaptations to a Near-Obligate Nematode Endoparasitic Lifestyle from the Finished Genome of Drechmeria coniospora.</title>
        <authorList>
            <person name="Zhang L."/>
            <person name="Zhou Z."/>
            <person name="Guo Q."/>
            <person name="Fokkens L."/>
            <person name="Miskei M."/>
            <person name="Pocsi I."/>
            <person name="Zhang W."/>
            <person name="Chen M."/>
            <person name="Wang L."/>
            <person name="Sun Y."/>
            <person name="Donzelli B.G."/>
            <person name="Gibson D.M."/>
            <person name="Nelson D.R."/>
            <person name="Luo J.G."/>
            <person name="Rep M."/>
            <person name="Liu H."/>
            <person name="Yang S."/>
            <person name="Wang J."/>
            <person name="Krasnoff S.B."/>
            <person name="Xu Y."/>
            <person name="Molnar I."/>
            <person name="Lin M."/>
        </authorList>
    </citation>
    <scope>NUCLEOTIDE SEQUENCE [LARGE SCALE GENOMIC DNA]</scope>
    <source>
        <strain evidence="2 3">ARSEF 6962</strain>
    </source>
</reference>
<dbReference type="AlphaFoldDB" id="A0A151GSS8"/>
<dbReference type="GeneID" id="63713839"/>
<evidence type="ECO:0000313" key="2">
    <source>
        <dbReference type="EMBL" id="KYK60062.1"/>
    </source>
</evidence>
<dbReference type="InParanoid" id="A0A151GSS8"/>
<keyword evidence="3" id="KW-1185">Reference proteome</keyword>
<name>A0A151GSS8_DRECN</name>
<feature type="signal peptide" evidence="1">
    <location>
        <begin position="1"/>
        <end position="19"/>
    </location>
</feature>
<proteinExistence type="predicted"/>
<dbReference type="EMBL" id="LAYC01000001">
    <property type="protein sequence ID" value="KYK60062.1"/>
    <property type="molecule type" value="Genomic_DNA"/>
</dbReference>
<dbReference type="RefSeq" id="XP_040659414.1">
    <property type="nucleotide sequence ID" value="XM_040798531.1"/>
</dbReference>
<sequence>MKFTQISAVAALFVISASAEYIFGGGPPRSDAPDNGDPVEWCQKNIDVPRRCTSGDAPCEDVCKFCSFGKAPIKQGRCEFRGWGHLWSEVTHGPKCVCYDPWTE</sequence>
<protein>
    <submittedName>
        <fullName evidence="2">Uncharacterized protein</fullName>
    </submittedName>
</protein>
<comment type="caution">
    <text evidence="2">The sequence shown here is derived from an EMBL/GenBank/DDBJ whole genome shotgun (WGS) entry which is preliminary data.</text>
</comment>
<evidence type="ECO:0000313" key="3">
    <source>
        <dbReference type="Proteomes" id="UP000076580"/>
    </source>
</evidence>
<evidence type="ECO:0000256" key="1">
    <source>
        <dbReference type="SAM" id="SignalP"/>
    </source>
</evidence>
<keyword evidence="1" id="KW-0732">Signal</keyword>
<dbReference type="Proteomes" id="UP000076580">
    <property type="component" value="Chromosome 01"/>
</dbReference>